<feature type="domain" description="FLYWCH-type" evidence="5">
    <location>
        <begin position="62"/>
        <end position="112"/>
    </location>
</feature>
<dbReference type="InterPro" id="IPR007588">
    <property type="entry name" value="Znf_FLYWCH"/>
</dbReference>
<evidence type="ECO:0000259" key="5">
    <source>
        <dbReference type="Pfam" id="PF04500"/>
    </source>
</evidence>
<reference evidence="7" key="1">
    <citation type="submission" date="2022-11" db="UniProtKB">
        <authorList>
            <consortium name="WormBaseParasite"/>
        </authorList>
    </citation>
    <scope>IDENTIFICATION</scope>
</reference>
<dbReference type="WBParaSite" id="jg18672">
    <property type="protein sequence ID" value="jg18672"/>
    <property type="gene ID" value="jg18672"/>
</dbReference>
<keyword evidence="1" id="KW-0479">Metal-binding</keyword>
<evidence type="ECO:0000313" key="7">
    <source>
        <dbReference type="WBParaSite" id="jg18672"/>
    </source>
</evidence>
<accession>A0A915DE90</accession>
<dbReference type="AlphaFoldDB" id="A0A915DE90"/>
<dbReference type="Pfam" id="PF04500">
    <property type="entry name" value="FLYWCH"/>
    <property type="match status" value="1"/>
</dbReference>
<proteinExistence type="predicted"/>
<evidence type="ECO:0000256" key="4">
    <source>
        <dbReference type="SAM" id="MobiDB-lite"/>
    </source>
</evidence>
<feature type="compositionally biased region" description="Polar residues" evidence="4">
    <location>
        <begin position="118"/>
        <end position="133"/>
    </location>
</feature>
<organism evidence="6 7">
    <name type="scientific">Ditylenchus dipsaci</name>
    <dbReference type="NCBI Taxonomy" id="166011"/>
    <lineage>
        <taxon>Eukaryota</taxon>
        <taxon>Metazoa</taxon>
        <taxon>Ecdysozoa</taxon>
        <taxon>Nematoda</taxon>
        <taxon>Chromadorea</taxon>
        <taxon>Rhabditida</taxon>
        <taxon>Tylenchina</taxon>
        <taxon>Tylenchomorpha</taxon>
        <taxon>Sphaerularioidea</taxon>
        <taxon>Anguinidae</taxon>
        <taxon>Anguininae</taxon>
        <taxon>Ditylenchus</taxon>
    </lineage>
</organism>
<name>A0A915DE90_9BILA</name>
<dbReference type="Gene3D" id="2.20.25.240">
    <property type="match status" value="1"/>
</dbReference>
<protein>
    <submittedName>
        <fullName evidence="7">FLYWCH-type domain-containing protein</fullName>
    </submittedName>
</protein>
<sequence>MDANNFLRNGRFSFGALGQAVGLDANALMGIVQNALNQVPVPPVIQPIELQAIIEENDYITMVKSEKGNDKAVHGGFQFLKNRKNKDGSKQDWRCENYQEKNGGCKASLQTVVAGMPSPSSSRTMEPARTTTL</sequence>
<evidence type="ECO:0000256" key="1">
    <source>
        <dbReference type="ARBA" id="ARBA00022723"/>
    </source>
</evidence>
<keyword evidence="3" id="KW-0862">Zinc</keyword>
<evidence type="ECO:0000256" key="3">
    <source>
        <dbReference type="ARBA" id="ARBA00022833"/>
    </source>
</evidence>
<feature type="region of interest" description="Disordered" evidence="4">
    <location>
        <begin position="114"/>
        <end position="133"/>
    </location>
</feature>
<dbReference type="Proteomes" id="UP000887574">
    <property type="component" value="Unplaced"/>
</dbReference>
<keyword evidence="6" id="KW-1185">Reference proteome</keyword>
<keyword evidence="2" id="KW-0863">Zinc-finger</keyword>
<evidence type="ECO:0000313" key="6">
    <source>
        <dbReference type="Proteomes" id="UP000887574"/>
    </source>
</evidence>
<evidence type="ECO:0000256" key="2">
    <source>
        <dbReference type="ARBA" id="ARBA00022771"/>
    </source>
</evidence>
<dbReference type="GO" id="GO:0008270">
    <property type="term" value="F:zinc ion binding"/>
    <property type="evidence" value="ECO:0007669"/>
    <property type="project" value="UniProtKB-KW"/>
</dbReference>